<keyword evidence="3" id="KW-1185">Reference proteome</keyword>
<name>A0A1D1WC86_RAMVA</name>
<dbReference type="STRING" id="947166.A0A1D1WC86"/>
<dbReference type="Proteomes" id="UP000186922">
    <property type="component" value="Unassembled WGS sequence"/>
</dbReference>
<protein>
    <submittedName>
        <fullName evidence="2">Uncharacterized protein</fullName>
    </submittedName>
</protein>
<sequence>MPTLYVSETGDDVYRPSKSKKFTLYPVEYRTPLSKKELEEELKYHTGPLRMCFLKYGGSGRRPCLLDTFNDTYRYLEFKSSAGPTITSSSIQQNQSGNYGGPYGGFDSQSQPYGGFDSQSQPYGGFDSQSQPYGGFDSQSQPYGGFDSQSQPYGGFDSQSQPYGG</sequence>
<accession>A0A1D1WC86</accession>
<evidence type="ECO:0000313" key="2">
    <source>
        <dbReference type="EMBL" id="GAV09879.1"/>
    </source>
</evidence>
<comment type="caution">
    <text evidence="2">The sequence shown here is derived from an EMBL/GenBank/DDBJ whole genome shotgun (WGS) entry which is preliminary data.</text>
</comment>
<evidence type="ECO:0000313" key="3">
    <source>
        <dbReference type="Proteomes" id="UP000186922"/>
    </source>
</evidence>
<gene>
    <name evidence="2" type="primary">RvY_19349-1</name>
    <name evidence="2" type="synonym">RvY_19349.1</name>
    <name evidence="2" type="ORF">RvY_19349</name>
</gene>
<feature type="region of interest" description="Disordered" evidence="1">
    <location>
        <begin position="83"/>
        <end position="165"/>
    </location>
</feature>
<dbReference type="AlphaFoldDB" id="A0A1D1WC86"/>
<proteinExistence type="predicted"/>
<organism evidence="2 3">
    <name type="scientific">Ramazzottius varieornatus</name>
    <name type="common">Water bear</name>
    <name type="synonym">Tardigrade</name>
    <dbReference type="NCBI Taxonomy" id="947166"/>
    <lineage>
        <taxon>Eukaryota</taxon>
        <taxon>Metazoa</taxon>
        <taxon>Ecdysozoa</taxon>
        <taxon>Tardigrada</taxon>
        <taxon>Eutardigrada</taxon>
        <taxon>Parachela</taxon>
        <taxon>Hypsibioidea</taxon>
        <taxon>Ramazzottiidae</taxon>
        <taxon>Ramazzottius</taxon>
    </lineage>
</organism>
<feature type="compositionally biased region" description="Polar residues" evidence="1">
    <location>
        <begin position="107"/>
        <end position="165"/>
    </location>
</feature>
<feature type="compositionally biased region" description="Low complexity" evidence="1">
    <location>
        <begin position="85"/>
        <end position="97"/>
    </location>
</feature>
<feature type="non-terminal residue" evidence="2">
    <location>
        <position position="165"/>
    </location>
</feature>
<dbReference type="EMBL" id="BDGG01000038">
    <property type="protein sequence ID" value="GAV09879.1"/>
    <property type="molecule type" value="Genomic_DNA"/>
</dbReference>
<evidence type="ECO:0000256" key="1">
    <source>
        <dbReference type="SAM" id="MobiDB-lite"/>
    </source>
</evidence>
<reference evidence="2 3" key="1">
    <citation type="journal article" date="2016" name="Nat. Commun.">
        <title>Extremotolerant tardigrade genome and improved radiotolerance of human cultured cells by tardigrade-unique protein.</title>
        <authorList>
            <person name="Hashimoto T."/>
            <person name="Horikawa D.D."/>
            <person name="Saito Y."/>
            <person name="Kuwahara H."/>
            <person name="Kozuka-Hata H."/>
            <person name="Shin-I T."/>
            <person name="Minakuchi Y."/>
            <person name="Ohishi K."/>
            <person name="Motoyama A."/>
            <person name="Aizu T."/>
            <person name="Enomoto A."/>
            <person name="Kondo K."/>
            <person name="Tanaka S."/>
            <person name="Hara Y."/>
            <person name="Koshikawa S."/>
            <person name="Sagara H."/>
            <person name="Miura T."/>
            <person name="Yokobori S."/>
            <person name="Miyagawa K."/>
            <person name="Suzuki Y."/>
            <person name="Kubo T."/>
            <person name="Oyama M."/>
            <person name="Kohara Y."/>
            <person name="Fujiyama A."/>
            <person name="Arakawa K."/>
            <person name="Katayama T."/>
            <person name="Toyoda A."/>
            <person name="Kunieda T."/>
        </authorList>
    </citation>
    <scope>NUCLEOTIDE SEQUENCE [LARGE SCALE GENOMIC DNA]</scope>
    <source>
        <strain evidence="2 3">YOKOZUNA-1</strain>
    </source>
</reference>